<evidence type="ECO:0000313" key="1">
    <source>
        <dbReference type="EMBL" id="GHE87515.1"/>
    </source>
</evidence>
<gene>
    <name evidence="1" type="ORF">GCM10011501_16250</name>
</gene>
<accession>A0ABQ3IN15</accession>
<sequence length="96" mass="10396">MVKKRILSFIEKIIIFVSLVLVVLINQGCSSNGDNKQGYQVGDISKRLVNAPENYCKATNPETRAMLKAMLNSQGVTIGVDFCTAYGLSTIVLGGK</sequence>
<keyword evidence="2" id="KW-1185">Reference proteome</keyword>
<evidence type="ECO:0000313" key="2">
    <source>
        <dbReference type="Proteomes" id="UP000626370"/>
    </source>
</evidence>
<reference evidence="2" key="1">
    <citation type="journal article" date="2019" name="Int. J. Syst. Evol. Microbiol.">
        <title>The Global Catalogue of Microorganisms (GCM) 10K type strain sequencing project: providing services to taxonomists for standard genome sequencing and annotation.</title>
        <authorList>
            <consortium name="The Broad Institute Genomics Platform"/>
            <consortium name="The Broad Institute Genome Sequencing Center for Infectious Disease"/>
            <person name="Wu L."/>
            <person name="Ma J."/>
        </authorList>
    </citation>
    <scope>NUCLEOTIDE SEQUENCE [LARGE SCALE GENOMIC DNA]</scope>
    <source>
        <strain evidence="2">CGMCC 1.15922</strain>
    </source>
</reference>
<dbReference type="RefSeq" id="WP_189377761.1">
    <property type="nucleotide sequence ID" value="NZ_BNAH01000005.1"/>
</dbReference>
<protein>
    <submittedName>
        <fullName evidence="1">Uncharacterized protein</fullName>
    </submittedName>
</protein>
<organism evidence="1 2">
    <name type="scientific">Thalassotalea profundi</name>
    <dbReference type="NCBI Taxonomy" id="2036687"/>
    <lineage>
        <taxon>Bacteria</taxon>
        <taxon>Pseudomonadati</taxon>
        <taxon>Pseudomonadota</taxon>
        <taxon>Gammaproteobacteria</taxon>
        <taxon>Alteromonadales</taxon>
        <taxon>Colwelliaceae</taxon>
        <taxon>Thalassotalea</taxon>
    </lineage>
</organism>
<dbReference type="EMBL" id="BNAH01000005">
    <property type="protein sequence ID" value="GHE87515.1"/>
    <property type="molecule type" value="Genomic_DNA"/>
</dbReference>
<proteinExistence type="predicted"/>
<comment type="caution">
    <text evidence="1">The sequence shown here is derived from an EMBL/GenBank/DDBJ whole genome shotgun (WGS) entry which is preliminary data.</text>
</comment>
<dbReference type="Proteomes" id="UP000626370">
    <property type="component" value="Unassembled WGS sequence"/>
</dbReference>
<name>A0ABQ3IN15_9GAMM</name>